<feature type="region of interest" description="Disordered" evidence="1">
    <location>
        <begin position="1"/>
        <end position="38"/>
    </location>
</feature>
<reference evidence="3" key="1">
    <citation type="submission" date="2005-09" db="EMBL/GenBank/DDBJ databases">
        <authorList>
            <person name="Mural R.J."/>
            <person name="Li P.W."/>
            <person name="Adams M.D."/>
            <person name="Amanatides P.G."/>
            <person name="Baden-Tillson H."/>
            <person name="Barnstead M."/>
            <person name="Chin S.H."/>
            <person name="Dew I."/>
            <person name="Evans C.A."/>
            <person name="Ferriera S."/>
            <person name="Flanigan M."/>
            <person name="Fosler C."/>
            <person name="Glodek A."/>
            <person name="Gu Z."/>
            <person name="Holt R.A."/>
            <person name="Jennings D."/>
            <person name="Kraft C.L."/>
            <person name="Lu F."/>
            <person name="Nguyen T."/>
            <person name="Nusskern D.R."/>
            <person name="Pfannkoch C.M."/>
            <person name="Sitter C."/>
            <person name="Sutton G.G."/>
            <person name="Venter J.C."/>
            <person name="Wang Z."/>
            <person name="Woodage T."/>
            <person name="Zheng X.H."/>
            <person name="Zhong F."/>
        </authorList>
    </citation>
    <scope>NUCLEOTIDE SEQUENCE [LARGE SCALE GENOMIC DNA]</scope>
    <source>
        <strain>BN</strain>
        <strain evidence="3">Sprague-Dawley</strain>
    </source>
</reference>
<sequence length="49" mass="5220">MLRKSESVGSGGVGVQGQDIKHPVTPGSQRSQTRMLKEHVVARSIGETC</sequence>
<dbReference type="AlphaFoldDB" id="A6IAR1"/>
<dbReference type="EMBL" id="CH473957">
    <property type="protein sequence ID" value="EDL91179.1"/>
    <property type="molecule type" value="Genomic_DNA"/>
</dbReference>
<organism evidence="2 3">
    <name type="scientific">Rattus norvegicus</name>
    <name type="common">Rat</name>
    <dbReference type="NCBI Taxonomy" id="10116"/>
    <lineage>
        <taxon>Eukaryota</taxon>
        <taxon>Metazoa</taxon>
        <taxon>Chordata</taxon>
        <taxon>Craniata</taxon>
        <taxon>Vertebrata</taxon>
        <taxon>Euteleostomi</taxon>
        <taxon>Mammalia</taxon>
        <taxon>Eutheria</taxon>
        <taxon>Euarchontoglires</taxon>
        <taxon>Glires</taxon>
        <taxon>Rodentia</taxon>
        <taxon>Myomorpha</taxon>
        <taxon>Muroidea</taxon>
        <taxon>Muridae</taxon>
        <taxon>Murinae</taxon>
        <taxon>Rattus</taxon>
    </lineage>
</organism>
<proteinExistence type="predicted"/>
<accession>A6IAR1</accession>
<evidence type="ECO:0000313" key="3">
    <source>
        <dbReference type="Proteomes" id="UP000234681"/>
    </source>
</evidence>
<gene>
    <name evidence="2" type="ORF">rCG_56372</name>
</gene>
<evidence type="ECO:0000256" key="1">
    <source>
        <dbReference type="SAM" id="MobiDB-lite"/>
    </source>
</evidence>
<protein>
    <submittedName>
        <fullName evidence="2">RCG56372</fullName>
    </submittedName>
</protein>
<dbReference type="Proteomes" id="UP000234681">
    <property type="component" value="Chromosome 4"/>
</dbReference>
<evidence type="ECO:0000313" key="2">
    <source>
        <dbReference type="EMBL" id="EDL91179.1"/>
    </source>
</evidence>
<name>A6IAR1_RAT</name>